<feature type="transmembrane region" description="Helical" evidence="1">
    <location>
        <begin position="29"/>
        <end position="46"/>
    </location>
</feature>
<feature type="transmembrane region" description="Helical" evidence="1">
    <location>
        <begin position="84"/>
        <end position="102"/>
    </location>
</feature>
<feature type="transmembrane region" description="Helical" evidence="1">
    <location>
        <begin position="5"/>
        <end position="23"/>
    </location>
</feature>
<dbReference type="Proteomes" id="UP001189619">
    <property type="component" value="Chromosome"/>
</dbReference>
<evidence type="ECO:0000313" key="3">
    <source>
        <dbReference type="Proteomes" id="UP001189619"/>
    </source>
</evidence>
<keyword evidence="1" id="KW-0812">Transmembrane</keyword>
<keyword evidence="3" id="KW-1185">Reference proteome</keyword>
<accession>A0AA48M4F7</accession>
<evidence type="ECO:0000313" key="2">
    <source>
        <dbReference type="EMBL" id="CAJ1001093.1"/>
    </source>
</evidence>
<evidence type="ECO:0000256" key="1">
    <source>
        <dbReference type="SAM" id="Phobius"/>
    </source>
</evidence>
<dbReference type="InterPro" id="IPR043128">
    <property type="entry name" value="Rev_trsase/Diguanyl_cyclase"/>
</dbReference>
<protein>
    <submittedName>
        <fullName evidence="2">GGDEF domain-containing protein</fullName>
    </submittedName>
</protein>
<dbReference type="Gene3D" id="3.30.70.270">
    <property type="match status" value="1"/>
</dbReference>
<dbReference type="KEGG" id="bayd:BSPP4475_01975"/>
<sequence length="283" mass="32033">MKRSIGIAALTLIQIALTVWLVMQVPVSVAWLVLVAAALLYGLFLYLSPLGSFTLLVAVILLHAFFAVAQGWKLGWDIGTQSQSIVYQLGVLVLMAATWAQATELRRWARQYEEAQRQIAALRKMDEAVSVLSANEFKDRLKAIMVSLRRRNEPGIIVFVPVPSYVDGFGGQRYTPETVLQVVGEAALKSVRDQFDIVGRISPSTIAIVLQRCDREGAHRMLRRFHRLLHQQRRIRADLVMSWVRLEDLFVFQDWSAVEALLEEWSADYDASVQRRGVPEPCQ</sequence>
<name>A0AA48M4F7_9BACL</name>
<dbReference type="AlphaFoldDB" id="A0AA48M4F7"/>
<feature type="transmembrane region" description="Helical" evidence="1">
    <location>
        <begin position="53"/>
        <end position="72"/>
    </location>
</feature>
<keyword evidence="1" id="KW-1133">Transmembrane helix</keyword>
<dbReference type="EMBL" id="OY569118">
    <property type="protein sequence ID" value="CAJ1001093.1"/>
    <property type="molecule type" value="Genomic_DNA"/>
</dbReference>
<proteinExistence type="predicted"/>
<keyword evidence="1" id="KW-0472">Membrane</keyword>
<organism evidence="2 3">
    <name type="scientific">Brevibacillus aydinogluensis</name>
    <dbReference type="NCBI Taxonomy" id="927786"/>
    <lineage>
        <taxon>Bacteria</taxon>
        <taxon>Bacillati</taxon>
        <taxon>Bacillota</taxon>
        <taxon>Bacilli</taxon>
        <taxon>Bacillales</taxon>
        <taxon>Paenibacillaceae</taxon>
        <taxon>Brevibacillus</taxon>
    </lineage>
</organism>
<reference evidence="2" key="1">
    <citation type="submission" date="2023-07" db="EMBL/GenBank/DDBJ databases">
        <authorList>
            <person name="Ivanov I."/>
            <person name="Teneva D."/>
            <person name="Stoikov I."/>
        </authorList>
    </citation>
    <scope>NUCLEOTIDE SEQUENCE</scope>
    <source>
        <strain evidence="2">4475</strain>
    </source>
</reference>
<gene>
    <name evidence="2" type="ORF">BSPP4475_01975</name>
</gene>
<dbReference type="RefSeq" id="WP_304415024.1">
    <property type="nucleotide sequence ID" value="NZ_OY569118.1"/>
</dbReference>